<evidence type="ECO:0000313" key="2">
    <source>
        <dbReference type="EMBL" id="QPC62817.1"/>
    </source>
</evidence>
<feature type="transmembrane region" description="Helical" evidence="1">
    <location>
        <begin position="6"/>
        <end position="27"/>
    </location>
</feature>
<keyword evidence="1" id="KW-1133">Transmembrane helix</keyword>
<evidence type="ECO:0000256" key="1">
    <source>
        <dbReference type="SAM" id="Phobius"/>
    </source>
</evidence>
<gene>
    <name evidence="2" type="ORF">HYE67_005048</name>
</gene>
<accession>A0A7S8HVD0</accession>
<protein>
    <submittedName>
        <fullName evidence="2">Uncharacterized protein</fullName>
    </submittedName>
</protein>
<dbReference type="AlphaFoldDB" id="A0A7S8HVD0"/>
<dbReference type="Proteomes" id="UP000663297">
    <property type="component" value="Chromosome 2"/>
</dbReference>
<keyword evidence="1" id="KW-0812">Transmembrane</keyword>
<keyword evidence="1" id="KW-0472">Membrane</keyword>
<sequence length="120" mass="13684">MHFLSIYQIVPITLAACASCFLVPSILSRMSERKEITYAFDTVDDWQASLKASEEYVILSSMTVNKADIRSRLVKEDTGAERWRSTRTMPPTYYPPPMTQQAIDKLKEFKGAVVKDISEE</sequence>
<proteinExistence type="predicted"/>
<evidence type="ECO:0000313" key="3">
    <source>
        <dbReference type="Proteomes" id="UP000663297"/>
    </source>
</evidence>
<reference evidence="2" key="1">
    <citation type="submission" date="2020-11" db="EMBL/GenBank/DDBJ databases">
        <title>The chromosome-scale genome resource for two endophytic Fusarium species: F. culmorum and F. pseudograminearum.</title>
        <authorList>
            <person name="Yuan Z."/>
        </authorList>
    </citation>
    <scope>NUCLEOTIDE SEQUENCE</scope>
    <source>
        <strain evidence="2">Class2-1B</strain>
    </source>
</reference>
<name>A0A7S8HVD0_FUSCU</name>
<organism evidence="2 3">
    <name type="scientific">Fusarium culmorum</name>
    <dbReference type="NCBI Taxonomy" id="5516"/>
    <lineage>
        <taxon>Eukaryota</taxon>
        <taxon>Fungi</taxon>
        <taxon>Dikarya</taxon>
        <taxon>Ascomycota</taxon>
        <taxon>Pezizomycotina</taxon>
        <taxon>Sordariomycetes</taxon>
        <taxon>Hypocreomycetidae</taxon>
        <taxon>Hypocreales</taxon>
        <taxon>Nectriaceae</taxon>
        <taxon>Fusarium</taxon>
    </lineage>
</organism>
<dbReference type="EMBL" id="CP064748">
    <property type="protein sequence ID" value="QPC62817.1"/>
    <property type="molecule type" value="Genomic_DNA"/>
</dbReference>